<proteinExistence type="predicted"/>
<protein>
    <submittedName>
        <fullName evidence="2">Uncharacterized protein</fullName>
    </submittedName>
</protein>
<keyword evidence="3" id="KW-1185">Reference proteome</keyword>
<evidence type="ECO:0000313" key="3">
    <source>
        <dbReference type="Proteomes" id="UP000634136"/>
    </source>
</evidence>
<accession>A0A834WD30</accession>
<evidence type="ECO:0000256" key="1">
    <source>
        <dbReference type="SAM" id="MobiDB-lite"/>
    </source>
</evidence>
<sequence length="99" mass="11715">MGVRHDLKGGRGKGKKRGGMRHKGVTGWARRRLGLRWLIARFFLGCGGWGYGLEEWEGEEEEWFGLREEMKIDGVRDLKWKKKKWEGRGASKRRIEKWK</sequence>
<dbReference type="EMBL" id="JAAIUW010000009">
    <property type="protein sequence ID" value="KAF7814746.1"/>
    <property type="molecule type" value="Genomic_DNA"/>
</dbReference>
<reference evidence="2" key="1">
    <citation type="submission" date="2020-09" db="EMBL/GenBank/DDBJ databases">
        <title>Genome-Enabled Discovery of Anthraquinone Biosynthesis in Senna tora.</title>
        <authorList>
            <person name="Kang S.-H."/>
            <person name="Pandey R.P."/>
            <person name="Lee C.-M."/>
            <person name="Sim J.-S."/>
            <person name="Jeong J.-T."/>
            <person name="Choi B.-S."/>
            <person name="Jung M."/>
            <person name="Ginzburg D."/>
            <person name="Zhao K."/>
            <person name="Won S.Y."/>
            <person name="Oh T.-J."/>
            <person name="Yu Y."/>
            <person name="Kim N.-H."/>
            <person name="Lee O.R."/>
            <person name="Lee T.-H."/>
            <person name="Bashyal P."/>
            <person name="Kim T.-S."/>
            <person name="Lee W.-H."/>
            <person name="Kawkins C."/>
            <person name="Kim C.-K."/>
            <person name="Kim J.S."/>
            <person name="Ahn B.O."/>
            <person name="Rhee S.Y."/>
            <person name="Sohng J.K."/>
        </authorList>
    </citation>
    <scope>NUCLEOTIDE SEQUENCE</scope>
    <source>
        <tissue evidence="2">Leaf</tissue>
    </source>
</reference>
<feature type="region of interest" description="Disordered" evidence="1">
    <location>
        <begin position="1"/>
        <end position="23"/>
    </location>
</feature>
<name>A0A834WD30_9FABA</name>
<dbReference type="Proteomes" id="UP000634136">
    <property type="component" value="Unassembled WGS sequence"/>
</dbReference>
<gene>
    <name evidence="2" type="ORF">G2W53_028715</name>
</gene>
<evidence type="ECO:0000313" key="2">
    <source>
        <dbReference type="EMBL" id="KAF7814746.1"/>
    </source>
</evidence>
<feature type="compositionally biased region" description="Basic residues" evidence="1">
    <location>
        <begin position="10"/>
        <end position="23"/>
    </location>
</feature>
<dbReference type="AlphaFoldDB" id="A0A834WD30"/>
<comment type="caution">
    <text evidence="2">The sequence shown here is derived from an EMBL/GenBank/DDBJ whole genome shotgun (WGS) entry which is preliminary data.</text>
</comment>
<organism evidence="2 3">
    <name type="scientific">Senna tora</name>
    <dbReference type="NCBI Taxonomy" id="362788"/>
    <lineage>
        <taxon>Eukaryota</taxon>
        <taxon>Viridiplantae</taxon>
        <taxon>Streptophyta</taxon>
        <taxon>Embryophyta</taxon>
        <taxon>Tracheophyta</taxon>
        <taxon>Spermatophyta</taxon>
        <taxon>Magnoliopsida</taxon>
        <taxon>eudicotyledons</taxon>
        <taxon>Gunneridae</taxon>
        <taxon>Pentapetalae</taxon>
        <taxon>rosids</taxon>
        <taxon>fabids</taxon>
        <taxon>Fabales</taxon>
        <taxon>Fabaceae</taxon>
        <taxon>Caesalpinioideae</taxon>
        <taxon>Cassia clade</taxon>
        <taxon>Senna</taxon>
    </lineage>
</organism>